<dbReference type="GO" id="GO:0008061">
    <property type="term" value="F:chitin binding"/>
    <property type="evidence" value="ECO:0007669"/>
    <property type="project" value="UniProtKB-UniRule"/>
</dbReference>
<dbReference type="SUPFAM" id="SSF57016">
    <property type="entry name" value="Plant lectins/antimicrobial peptides"/>
    <property type="match status" value="1"/>
</dbReference>
<dbReference type="InterPro" id="IPR011583">
    <property type="entry name" value="Chitinase_II/V-like_cat"/>
</dbReference>
<protein>
    <recommendedName>
        <fullName evidence="1">chitinase</fullName>
        <ecNumber evidence="1">3.2.1.14</ecNumber>
    </recommendedName>
</protein>
<dbReference type="PANTHER" id="PTHR11177:SF337">
    <property type="entry name" value="CHITINASE"/>
    <property type="match status" value="1"/>
</dbReference>
<dbReference type="Pfam" id="PF00704">
    <property type="entry name" value="Glyco_hydro_18"/>
    <property type="match status" value="1"/>
</dbReference>
<accession>A0A3D8T9N1</accession>
<dbReference type="PROSITE" id="PS51910">
    <property type="entry name" value="GH18_2"/>
    <property type="match status" value="1"/>
</dbReference>
<keyword evidence="3" id="KW-1015">Disulfide bond</keyword>
<gene>
    <name evidence="7" type="ORF">BP5796_00990</name>
</gene>
<feature type="domain" description="GH18" evidence="6">
    <location>
        <begin position="19"/>
        <end position="443"/>
    </location>
</feature>
<dbReference type="EMBL" id="PDLN01000001">
    <property type="protein sequence ID" value="RDW95227.1"/>
    <property type="molecule type" value="Genomic_DNA"/>
</dbReference>
<proteinExistence type="predicted"/>
<comment type="caution">
    <text evidence="7">The sequence shown here is derived from an EMBL/GenBank/DDBJ whole genome shotgun (WGS) entry which is preliminary data.</text>
</comment>
<evidence type="ECO:0000256" key="2">
    <source>
        <dbReference type="ARBA" id="ARBA00022669"/>
    </source>
</evidence>
<dbReference type="PROSITE" id="PS50941">
    <property type="entry name" value="CHIT_BIND_I_2"/>
    <property type="match status" value="1"/>
</dbReference>
<evidence type="ECO:0000256" key="1">
    <source>
        <dbReference type="ARBA" id="ARBA00012729"/>
    </source>
</evidence>
<dbReference type="InterPro" id="IPR018371">
    <property type="entry name" value="Chitin-binding_1_CS"/>
</dbReference>
<feature type="disulfide bond" evidence="3">
    <location>
        <begin position="328"/>
        <end position="340"/>
    </location>
</feature>
<evidence type="ECO:0000259" key="6">
    <source>
        <dbReference type="PROSITE" id="PS51910"/>
    </source>
</evidence>
<dbReference type="Gene3D" id="3.30.60.10">
    <property type="entry name" value="Endochitinase-like"/>
    <property type="match status" value="1"/>
</dbReference>
<evidence type="ECO:0000256" key="3">
    <source>
        <dbReference type="PROSITE-ProRule" id="PRU00261"/>
    </source>
</evidence>
<evidence type="ECO:0000259" key="5">
    <source>
        <dbReference type="PROSITE" id="PS50941"/>
    </source>
</evidence>
<dbReference type="GO" id="GO:0008843">
    <property type="term" value="F:endochitinase activity"/>
    <property type="evidence" value="ECO:0007669"/>
    <property type="project" value="UniProtKB-EC"/>
</dbReference>
<dbReference type="PANTHER" id="PTHR11177">
    <property type="entry name" value="CHITINASE"/>
    <property type="match status" value="1"/>
</dbReference>
<dbReference type="InterPro" id="IPR001002">
    <property type="entry name" value="Chitin-bd_1"/>
</dbReference>
<dbReference type="Gene3D" id="3.20.20.80">
    <property type="entry name" value="Glycosidases"/>
    <property type="match status" value="1"/>
</dbReference>
<feature type="signal peptide" evidence="4">
    <location>
        <begin position="1"/>
        <end position="17"/>
    </location>
</feature>
<dbReference type="InterPro" id="IPR017853">
    <property type="entry name" value="GH"/>
</dbReference>
<dbReference type="Pfam" id="PF00187">
    <property type="entry name" value="Chitin_bind_1"/>
    <property type="match status" value="1"/>
</dbReference>
<dbReference type="AlphaFoldDB" id="A0A3D8T9N1"/>
<feature type="disulfide bond" evidence="3">
    <location>
        <begin position="333"/>
        <end position="347"/>
    </location>
</feature>
<keyword evidence="2 3" id="KW-0147">Chitin-binding</keyword>
<dbReference type="InterPro" id="IPR001223">
    <property type="entry name" value="Glyco_hydro18_cat"/>
</dbReference>
<dbReference type="GO" id="GO:0005576">
    <property type="term" value="C:extracellular region"/>
    <property type="evidence" value="ECO:0007669"/>
    <property type="project" value="TreeGrafter"/>
</dbReference>
<dbReference type="InterPro" id="IPR050314">
    <property type="entry name" value="Glycosyl_Hydrlase_18"/>
</dbReference>
<name>A0A3D8T9N1_9HELO</name>
<keyword evidence="8" id="KW-1185">Reference proteome</keyword>
<evidence type="ECO:0000256" key="4">
    <source>
        <dbReference type="SAM" id="SignalP"/>
    </source>
</evidence>
<evidence type="ECO:0000313" key="7">
    <source>
        <dbReference type="EMBL" id="RDW95227.1"/>
    </source>
</evidence>
<organism evidence="7 8">
    <name type="scientific">Coleophoma crateriformis</name>
    <dbReference type="NCBI Taxonomy" id="565419"/>
    <lineage>
        <taxon>Eukaryota</taxon>
        <taxon>Fungi</taxon>
        <taxon>Dikarya</taxon>
        <taxon>Ascomycota</taxon>
        <taxon>Pezizomycotina</taxon>
        <taxon>Leotiomycetes</taxon>
        <taxon>Helotiales</taxon>
        <taxon>Dermateaceae</taxon>
        <taxon>Coleophoma</taxon>
    </lineage>
</organism>
<feature type="chain" id="PRO_5017579021" description="chitinase" evidence="4">
    <location>
        <begin position="18"/>
        <end position="477"/>
    </location>
</feature>
<dbReference type="GO" id="GO:0005975">
    <property type="term" value="P:carbohydrate metabolic process"/>
    <property type="evidence" value="ECO:0007669"/>
    <property type="project" value="InterPro"/>
</dbReference>
<dbReference type="OrthoDB" id="73875at2759"/>
<reference evidence="7 8" key="1">
    <citation type="journal article" date="2018" name="IMA Fungus">
        <title>IMA Genome-F 9: Draft genome sequence of Annulohypoxylon stygium, Aspergillus mulundensis, Berkeleyomyces basicola (syn. Thielaviopsis basicola), Ceratocystis smalleyi, two Cercospora beticola strains, Coleophoma cylindrospora, Fusarium fracticaudum, Phialophora cf. hyalina, and Morchella septimelata.</title>
        <authorList>
            <person name="Wingfield B.D."/>
            <person name="Bills G.F."/>
            <person name="Dong Y."/>
            <person name="Huang W."/>
            <person name="Nel W.J."/>
            <person name="Swalarsk-Parry B.S."/>
            <person name="Vaghefi N."/>
            <person name="Wilken P.M."/>
            <person name="An Z."/>
            <person name="de Beer Z.W."/>
            <person name="De Vos L."/>
            <person name="Chen L."/>
            <person name="Duong T.A."/>
            <person name="Gao Y."/>
            <person name="Hammerbacher A."/>
            <person name="Kikkert J.R."/>
            <person name="Li Y."/>
            <person name="Li H."/>
            <person name="Li K."/>
            <person name="Li Q."/>
            <person name="Liu X."/>
            <person name="Ma X."/>
            <person name="Naidoo K."/>
            <person name="Pethybridge S.J."/>
            <person name="Sun J."/>
            <person name="Steenkamp E.T."/>
            <person name="van der Nest M.A."/>
            <person name="van Wyk S."/>
            <person name="Wingfield M.J."/>
            <person name="Xiong C."/>
            <person name="Yue Q."/>
            <person name="Zhang X."/>
        </authorList>
    </citation>
    <scope>NUCLEOTIDE SEQUENCE [LARGE SCALE GENOMIC DNA]</scope>
    <source>
        <strain evidence="7 8">BP5796</strain>
    </source>
</reference>
<dbReference type="SMART" id="SM00270">
    <property type="entry name" value="ChtBD1"/>
    <property type="match status" value="1"/>
</dbReference>
<dbReference type="SMART" id="SM00636">
    <property type="entry name" value="Glyco_18"/>
    <property type="match status" value="1"/>
</dbReference>
<dbReference type="GO" id="GO:0006032">
    <property type="term" value="P:chitin catabolic process"/>
    <property type="evidence" value="ECO:0007669"/>
    <property type="project" value="TreeGrafter"/>
</dbReference>
<dbReference type="InterPro" id="IPR036861">
    <property type="entry name" value="Endochitinase-like_sf"/>
</dbReference>
<dbReference type="PROSITE" id="PS00026">
    <property type="entry name" value="CHIT_BIND_I_1"/>
    <property type="match status" value="1"/>
</dbReference>
<comment type="caution">
    <text evidence="3">Lacks conserved residue(s) required for the propagation of feature annotation.</text>
</comment>
<dbReference type="CDD" id="cd00035">
    <property type="entry name" value="ChtBD1"/>
    <property type="match status" value="1"/>
</dbReference>
<dbReference type="SUPFAM" id="SSF51445">
    <property type="entry name" value="(Trans)glycosidases"/>
    <property type="match status" value="1"/>
</dbReference>
<dbReference type="EC" id="3.2.1.14" evidence="1"/>
<dbReference type="Proteomes" id="UP000256328">
    <property type="component" value="Unassembled WGS sequence"/>
</dbReference>
<evidence type="ECO:0000313" key="8">
    <source>
        <dbReference type="Proteomes" id="UP000256328"/>
    </source>
</evidence>
<feature type="domain" description="Chitin-binding type-1" evidence="5">
    <location>
        <begin position="317"/>
        <end position="360"/>
    </location>
</feature>
<keyword evidence="4" id="KW-0732">Signal</keyword>
<sequence>MKSTLPILSFLAAKASAEFVNAVYYDQWHASNLPGKNVTSAFNQFIIAFTDPSLLMTDPPGNYTPFISVDDIKKQFGNNNTKGDGPGPRTLPDLYTLVHYANRPSLLEATANETGRALFAKNIASLVTDTGADGVDIDWEYPCGNGIDYKQVPNSEKTGEIETFPLTLEAIRSAIGTDKDLSIAVPGLTRDMICYTNTTVPRLASTVDYFHIMTYDLMNRRDNVTKHHSDVQGSSDAVDAYLAMGLPASKAVLGFAFYAKWFTTDPNSDCSTNPIGCATVAMEDANGNDLGTSGALTFEPANMDPQPIPTNASTSTDGTCGAAVTLMCPETYCCSSGGYCGSTNDYCGTGCQFGWGNCTGIDITSSWQRAQAGSVSDTVRGGEYFWDSTVNIFWTWDTPTFITEKFSKIVADKGLGGVMSWSLGEDTYDNSHILAIRDGATSLSTTADYNATQLITSRNLRKHKGRKGGELKRHSNL</sequence>